<evidence type="ECO:0000313" key="6">
    <source>
        <dbReference type="Proteomes" id="UP001081071"/>
    </source>
</evidence>
<evidence type="ECO:0000256" key="1">
    <source>
        <dbReference type="ARBA" id="ARBA00006149"/>
    </source>
</evidence>
<dbReference type="SUPFAM" id="SSF53335">
    <property type="entry name" value="S-adenosyl-L-methionine-dependent methyltransferases"/>
    <property type="match status" value="1"/>
</dbReference>
<keyword evidence="3" id="KW-0808">Transferase</keyword>
<dbReference type="Proteomes" id="UP001081071">
    <property type="component" value="Unassembled WGS sequence"/>
</dbReference>
<dbReference type="InterPro" id="IPR004557">
    <property type="entry name" value="PrmC-related"/>
</dbReference>
<dbReference type="PANTHER" id="PTHR45875:SF1">
    <property type="entry name" value="METHYLTRANSFERASE N6AMT1"/>
    <property type="match status" value="1"/>
</dbReference>
<dbReference type="InterPro" id="IPR002052">
    <property type="entry name" value="DNA_methylase_N6_adenine_CS"/>
</dbReference>
<evidence type="ECO:0000256" key="3">
    <source>
        <dbReference type="ARBA" id="ARBA00022679"/>
    </source>
</evidence>
<dbReference type="PANTHER" id="PTHR45875">
    <property type="entry name" value="METHYLTRANSFERASE N6AMT1"/>
    <property type="match status" value="1"/>
</dbReference>
<accession>A0ABT4MLW1</accession>
<keyword evidence="5" id="KW-0687">Ribonucleoprotein</keyword>
<sequence>MTTTEFDTFKSARLVHADPGVYEPQDDSWLLCEMASRAGVVRGARVLDMCTGSGAVALAAASLGAREVVAFDISPLAVECARRNAAAFDVDADVRLGSFADASVLEPFDVVLCNPPYVPSEAVPEGVGPHRAWDGGHDGRVVLDPLCDAAHDLLVSGGTLMVVQSEYSAPERTEAMLRRTGMTVSVAARRSISFGPVMTERAAWLQQVGLLEPSRDIEDLVVIRADRR</sequence>
<dbReference type="RefSeq" id="WP_269608429.1">
    <property type="nucleotide sequence ID" value="NZ_JAPWIJ010000016.1"/>
</dbReference>
<dbReference type="Pfam" id="PF06325">
    <property type="entry name" value="PrmA"/>
    <property type="match status" value="1"/>
</dbReference>
<evidence type="ECO:0000313" key="5">
    <source>
        <dbReference type="EMBL" id="MCZ4521984.1"/>
    </source>
</evidence>
<keyword evidence="6" id="KW-1185">Reference proteome</keyword>
<dbReference type="InterPro" id="IPR029063">
    <property type="entry name" value="SAM-dependent_MTases_sf"/>
</dbReference>
<protein>
    <submittedName>
        <fullName evidence="5">50S ribosomal protein L11 methyltransferase</fullName>
    </submittedName>
</protein>
<name>A0ABT4MLW1_9NOCA</name>
<keyword evidence="2 5" id="KW-0489">Methyltransferase</keyword>
<dbReference type="NCBIfam" id="TIGR00537">
    <property type="entry name" value="hemK_rel_arch"/>
    <property type="match status" value="1"/>
</dbReference>
<dbReference type="Gene3D" id="3.40.50.150">
    <property type="entry name" value="Vaccinia Virus protein VP39"/>
    <property type="match status" value="1"/>
</dbReference>
<comment type="similarity">
    <text evidence="1">Belongs to the eukaryotic/archaeal PrmC-related family.</text>
</comment>
<dbReference type="InterPro" id="IPR052190">
    <property type="entry name" value="Euk-Arch_PrmC-MTase"/>
</dbReference>
<dbReference type="GO" id="GO:0032259">
    <property type="term" value="P:methylation"/>
    <property type="evidence" value="ECO:0007669"/>
    <property type="project" value="UniProtKB-KW"/>
</dbReference>
<dbReference type="EMBL" id="JAPWIJ010000016">
    <property type="protein sequence ID" value="MCZ4521984.1"/>
    <property type="molecule type" value="Genomic_DNA"/>
</dbReference>
<reference evidence="5" key="1">
    <citation type="submission" date="2022-12" db="EMBL/GenBank/DDBJ databases">
        <authorList>
            <person name="Krivoruchko A.V."/>
            <person name="Elkin A."/>
        </authorList>
    </citation>
    <scope>NUCLEOTIDE SEQUENCE</scope>
    <source>
        <strain evidence="5">IEGM 1391</strain>
    </source>
</reference>
<dbReference type="CDD" id="cd02440">
    <property type="entry name" value="AdoMet_MTases"/>
    <property type="match status" value="1"/>
</dbReference>
<keyword evidence="5" id="KW-0689">Ribosomal protein</keyword>
<dbReference type="GO" id="GO:0008168">
    <property type="term" value="F:methyltransferase activity"/>
    <property type="evidence" value="ECO:0007669"/>
    <property type="project" value="UniProtKB-KW"/>
</dbReference>
<keyword evidence="4" id="KW-0949">S-adenosyl-L-methionine</keyword>
<organism evidence="5 6">
    <name type="scientific">Rhodococcus ruber</name>
    <dbReference type="NCBI Taxonomy" id="1830"/>
    <lineage>
        <taxon>Bacteria</taxon>
        <taxon>Bacillati</taxon>
        <taxon>Actinomycetota</taxon>
        <taxon>Actinomycetes</taxon>
        <taxon>Mycobacteriales</taxon>
        <taxon>Nocardiaceae</taxon>
        <taxon>Rhodococcus</taxon>
    </lineage>
</organism>
<dbReference type="GO" id="GO:0005840">
    <property type="term" value="C:ribosome"/>
    <property type="evidence" value="ECO:0007669"/>
    <property type="project" value="UniProtKB-KW"/>
</dbReference>
<evidence type="ECO:0000256" key="4">
    <source>
        <dbReference type="ARBA" id="ARBA00022691"/>
    </source>
</evidence>
<dbReference type="PROSITE" id="PS00092">
    <property type="entry name" value="N6_MTASE"/>
    <property type="match status" value="1"/>
</dbReference>
<evidence type="ECO:0000256" key="2">
    <source>
        <dbReference type="ARBA" id="ARBA00022603"/>
    </source>
</evidence>
<comment type="caution">
    <text evidence="5">The sequence shown here is derived from an EMBL/GenBank/DDBJ whole genome shotgun (WGS) entry which is preliminary data.</text>
</comment>
<gene>
    <name evidence="5" type="ORF">O4220_25975</name>
</gene>
<proteinExistence type="inferred from homology"/>